<comment type="caution">
    <text evidence="2">The sequence shown here is derived from an EMBL/GenBank/DDBJ whole genome shotgun (WGS) entry which is preliminary data.</text>
</comment>
<feature type="region of interest" description="Disordered" evidence="1">
    <location>
        <begin position="93"/>
        <end position="117"/>
    </location>
</feature>
<dbReference type="RefSeq" id="WP_377282454.1">
    <property type="nucleotide sequence ID" value="NZ_JBHRSI010000007.1"/>
</dbReference>
<feature type="compositionally biased region" description="Basic and acidic residues" evidence="1">
    <location>
        <begin position="96"/>
        <end position="117"/>
    </location>
</feature>
<evidence type="ECO:0000313" key="2">
    <source>
        <dbReference type="EMBL" id="MFD1783022.1"/>
    </source>
</evidence>
<dbReference type="EMBL" id="JBHUEY010000001">
    <property type="protein sequence ID" value="MFD1783022.1"/>
    <property type="molecule type" value="Genomic_DNA"/>
</dbReference>
<gene>
    <name evidence="2" type="ORF">ACFSC0_06415</name>
</gene>
<evidence type="ECO:0000313" key="3">
    <source>
        <dbReference type="Proteomes" id="UP001597237"/>
    </source>
</evidence>
<evidence type="ECO:0000256" key="1">
    <source>
        <dbReference type="SAM" id="MobiDB-lite"/>
    </source>
</evidence>
<sequence>MSFNEHTVICTYRVKAGARDAFLDLLRRHWPTLRDAGLATDQPALVFESAPGPDPHDEKGVTFVEIFSWAGAESARLAHETPAVMSVWEPMGGLTESREGRPPMEFPHFRPFDPHAA</sequence>
<evidence type="ECO:0008006" key="4">
    <source>
        <dbReference type="Google" id="ProtNLM"/>
    </source>
</evidence>
<keyword evidence="3" id="KW-1185">Reference proteome</keyword>
<name>A0ABW4MZJ5_9CAUL</name>
<proteinExistence type="predicted"/>
<reference evidence="3" key="1">
    <citation type="journal article" date="2019" name="Int. J. Syst. Evol. Microbiol.">
        <title>The Global Catalogue of Microorganisms (GCM) 10K type strain sequencing project: providing services to taxonomists for standard genome sequencing and annotation.</title>
        <authorList>
            <consortium name="The Broad Institute Genomics Platform"/>
            <consortium name="The Broad Institute Genome Sequencing Center for Infectious Disease"/>
            <person name="Wu L."/>
            <person name="Ma J."/>
        </authorList>
    </citation>
    <scope>NUCLEOTIDE SEQUENCE [LARGE SCALE GENOMIC DNA]</scope>
    <source>
        <strain evidence="3">DFY28</strain>
    </source>
</reference>
<organism evidence="2 3">
    <name type="scientific">Phenylobacterium terrae</name>
    <dbReference type="NCBI Taxonomy" id="2665495"/>
    <lineage>
        <taxon>Bacteria</taxon>
        <taxon>Pseudomonadati</taxon>
        <taxon>Pseudomonadota</taxon>
        <taxon>Alphaproteobacteria</taxon>
        <taxon>Caulobacterales</taxon>
        <taxon>Caulobacteraceae</taxon>
        <taxon>Phenylobacterium</taxon>
    </lineage>
</organism>
<dbReference type="Proteomes" id="UP001597237">
    <property type="component" value="Unassembled WGS sequence"/>
</dbReference>
<accession>A0ABW4MZJ5</accession>
<protein>
    <recommendedName>
        <fullName evidence="4">ABM domain-containing protein</fullName>
    </recommendedName>
</protein>